<keyword evidence="1" id="KW-0067">ATP-binding</keyword>
<dbReference type="RefSeq" id="WP_033494458.1">
    <property type="nucleotide sequence ID" value="NZ_JDUU01000016.1"/>
</dbReference>
<keyword evidence="1" id="KW-0648">Protein biosynthesis</keyword>
<dbReference type="Pfam" id="PF02686">
    <property type="entry name" value="GatC"/>
    <property type="match status" value="1"/>
</dbReference>
<dbReference type="NCBIfam" id="TIGR00135">
    <property type="entry name" value="gatC"/>
    <property type="match status" value="1"/>
</dbReference>
<dbReference type="GO" id="GO:0006450">
    <property type="term" value="P:regulation of translational fidelity"/>
    <property type="evidence" value="ECO:0007669"/>
    <property type="project" value="InterPro"/>
</dbReference>
<evidence type="ECO:0000256" key="1">
    <source>
        <dbReference type="HAMAP-Rule" id="MF_00122"/>
    </source>
</evidence>
<dbReference type="Proteomes" id="UP000029108">
    <property type="component" value="Unassembled WGS sequence"/>
</dbReference>
<gene>
    <name evidence="1" type="primary">gatC</name>
    <name evidence="2" type="ORF">BBIA_0024</name>
</gene>
<dbReference type="GO" id="GO:0006412">
    <property type="term" value="P:translation"/>
    <property type="evidence" value="ECO:0007669"/>
    <property type="project" value="UniProtKB-UniRule"/>
</dbReference>
<dbReference type="AlphaFoldDB" id="A0A086ZMZ3"/>
<organism evidence="2 3">
    <name type="scientific">Bifidobacterium biavatii DSM 23969</name>
    <dbReference type="NCBI Taxonomy" id="1437608"/>
    <lineage>
        <taxon>Bacteria</taxon>
        <taxon>Bacillati</taxon>
        <taxon>Actinomycetota</taxon>
        <taxon>Actinomycetes</taxon>
        <taxon>Bifidobacteriales</taxon>
        <taxon>Bifidobacteriaceae</taxon>
        <taxon>Bifidobacterium</taxon>
    </lineage>
</organism>
<name>A0A086ZMZ3_9BIFI</name>
<comment type="caution">
    <text evidence="2">The sequence shown here is derived from an EMBL/GenBank/DDBJ whole genome shotgun (WGS) entry which is preliminary data.</text>
</comment>
<comment type="catalytic activity">
    <reaction evidence="1">
        <text>L-glutamyl-tRNA(Gln) + L-glutamine + ATP + H2O = L-glutaminyl-tRNA(Gln) + L-glutamate + ADP + phosphate + H(+)</text>
        <dbReference type="Rhea" id="RHEA:17521"/>
        <dbReference type="Rhea" id="RHEA-COMP:9681"/>
        <dbReference type="Rhea" id="RHEA-COMP:9684"/>
        <dbReference type="ChEBI" id="CHEBI:15377"/>
        <dbReference type="ChEBI" id="CHEBI:15378"/>
        <dbReference type="ChEBI" id="CHEBI:29985"/>
        <dbReference type="ChEBI" id="CHEBI:30616"/>
        <dbReference type="ChEBI" id="CHEBI:43474"/>
        <dbReference type="ChEBI" id="CHEBI:58359"/>
        <dbReference type="ChEBI" id="CHEBI:78520"/>
        <dbReference type="ChEBI" id="CHEBI:78521"/>
        <dbReference type="ChEBI" id="CHEBI:456216"/>
    </reaction>
</comment>
<evidence type="ECO:0000313" key="3">
    <source>
        <dbReference type="Proteomes" id="UP000029108"/>
    </source>
</evidence>
<comment type="function">
    <text evidence="1">Allows the formation of correctly charged Asn-tRNA(Asn) or Gln-tRNA(Gln) through the transamidation of misacylated Asp-tRNA(Asn) or Glu-tRNA(Gln) in organisms which lack either or both of asparaginyl-tRNA or glutaminyl-tRNA synthetases. The reaction takes place in the presence of glutamine and ATP through an activated phospho-Asp-tRNA(Asn) or phospho-Glu-tRNA(Gln).</text>
</comment>
<dbReference type="GO" id="GO:0050567">
    <property type="term" value="F:glutaminyl-tRNA synthase (glutamine-hydrolyzing) activity"/>
    <property type="evidence" value="ECO:0007669"/>
    <property type="project" value="UniProtKB-UniRule"/>
</dbReference>
<comment type="catalytic activity">
    <reaction evidence="1">
        <text>L-aspartyl-tRNA(Asn) + L-glutamine + ATP + H2O = L-asparaginyl-tRNA(Asn) + L-glutamate + ADP + phosphate + 2 H(+)</text>
        <dbReference type="Rhea" id="RHEA:14513"/>
        <dbReference type="Rhea" id="RHEA-COMP:9674"/>
        <dbReference type="Rhea" id="RHEA-COMP:9677"/>
        <dbReference type="ChEBI" id="CHEBI:15377"/>
        <dbReference type="ChEBI" id="CHEBI:15378"/>
        <dbReference type="ChEBI" id="CHEBI:29985"/>
        <dbReference type="ChEBI" id="CHEBI:30616"/>
        <dbReference type="ChEBI" id="CHEBI:43474"/>
        <dbReference type="ChEBI" id="CHEBI:58359"/>
        <dbReference type="ChEBI" id="CHEBI:78515"/>
        <dbReference type="ChEBI" id="CHEBI:78516"/>
        <dbReference type="ChEBI" id="CHEBI:456216"/>
    </reaction>
</comment>
<keyword evidence="1" id="KW-0547">Nucleotide-binding</keyword>
<dbReference type="InterPro" id="IPR036113">
    <property type="entry name" value="Asp/Glu-ADT_sf_sub_c"/>
</dbReference>
<keyword evidence="2" id="KW-0808">Transferase</keyword>
<dbReference type="PANTHER" id="PTHR15004">
    <property type="entry name" value="GLUTAMYL-TRNA(GLN) AMIDOTRANSFERASE SUBUNIT C, MITOCHONDRIAL"/>
    <property type="match status" value="1"/>
</dbReference>
<dbReference type="InterPro" id="IPR003837">
    <property type="entry name" value="GatC"/>
</dbReference>
<comment type="similarity">
    <text evidence="1">Belongs to the GatC family.</text>
</comment>
<proteinExistence type="inferred from homology"/>
<dbReference type="EC" id="6.3.5.-" evidence="1"/>
<dbReference type="HAMAP" id="MF_00122">
    <property type="entry name" value="GatC"/>
    <property type="match status" value="1"/>
</dbReference>
<dbReference type="GO" id="GO:0016740">
    <property type="term" value="F:transferase activity"/>
    <property type="evidence" value="ECO:0007669"/>
    <property type="project" value="UniProtKB-KW"/>
</dbReference>
<dbReference type="EMBL" id="JGYN01000030">
    <property type="protein sequence ID" value="KFI47893.1"/>
    <property type="molecule type" value="Genomic_DNA"/>
</dbReference>
<dbReference type="Gene3D" id="1.10.20.60">
    <property type="entry name" value="Glu-tRNAGln amidotransferase C subunit, N-terminal domain"/>
    <property type="match status" value="1"/>
</dbReference>
<keyword evidence="1" id="KW-0436">Ligase</keyword>
<keyword evidence="3" id="KW-1185">Reference proteome</keyword>
<accession>A0A086ZMZ3</accession>
<comment type="subunit">
    <text evidence="1">Heterotrimer of A, B and C subunits.</text>
</comment>
<evidence type="ECO:0000313" key="2">
    <source>
        <dbReference type="EMBL" id="KFI47893.1"/>
    </source>
</evidence>
<dbReference type="OrthoDB" id="5295223at2"/>
<dbReference type="PANTHER" id="PTHR15004:SF0">
    <property type="entry name" value="GLUTAMYL-TRNA(GLN) AMIDOTRANSFERASE SUBUNIT C, MITOCHONDRIAL"/>
    <property type="match status" value="1"/>
</dbReference>
<dbReference type="SUPFAM" id="SSF141000">
    <property type="entry name" value="Glu-tRNAGln amidotransferase C subunit"/>
    <property type="match status" value="1"/>
</dbReference>
<dbReference type="eggNOG" id="COG0721">
    <property type="taxonomic scope" value="Bacteria"/>
</dbReference>
<dbReference type="GO" id="GO:0005524">
    <property type="term" value="F:ATP binding"/>
    <property type="evidence" value="ECO:0007669"/>
    <property type="project" value="UniProtKB-KW"/>
</dbReference>
<protein>
    <recommendedName>
        <fullName evidence="1">Aspartyl/glutamyl-tRNA(Asn/Gln) amidotransferase subunit C</fullName>
        <shortName evidence="1">Asp/Glu-ADT subunit C</shortName>
        <ecNumber evidence="1">6.3.5.-</ecNumber>
    </recommendedName>
</protein>
<dbReference type="STRING" id="1437608.GCA_000771645_00737"/>
<dbReference type="GO" id="GO:0070681">
    <property type="term" value="P:glutaminyl-tRNAGln biosynthesis via transamidation"/>
    <property type="evidence" value="ECO:0007669"/>
    <property type="project" value="TreeGrafter"/>
</dbReference>
<sequence length="99" mass="10692">MPTFTREEIEHLGDLARIALTDEEITRLQGELNVIADSINKVQEVASDDVPPTANPIPLEAYLRPDVPETPLTQAEALAGGPKTEAGMFVAPRILGSEE</sequence>
<dbReference type="GO" id="GO:0050566">
    <property type="term" value="F:asparaginyl-tRNA synthase (glutamine-hydrolyzing) activity"/>
    <property type="evidence" value="ECO:0007669"/>
    <property type="project" value="RHEA"/>
</dbReference>
<reference evidence="2 3" key="1">
    <citation type="submission" date="2014-03" db="EMBL/GenBank/DDBJ databases">
        <title>Genomics of Bifidobacteria.</title>
        <authorList>
            <person name="Ventura M."/>
            <person name="Milani C."/>
            <person name="Lugli G.A."/>
        </authorList>
    </citation>
    <scope>NUCLEOTIDE SEQUENCE [LARGE SCALE GENOMIC DNA]</scope>
    <source>
        <strain evidence="2 3">DSM 23969</strain>
    </source>
</reference>